<proteinExistence type="inferred from homology"/>
<dbReference type="InterPro" id="IPR006312">
    <property type="entry name" value="TatA/E"/>
</dbReference>
<sequence>MKPGMWELLILLVIILLLFGTKKIRNAGGDFGAAFKNFKKAFKDEDEKTASKEESNEGIKDDRADKAEDAQFSESKDSESNKKS</sequence>
<dbReference type="HAMAP" id="MF_00236">
    <property type="entry name" value="TatA_E"/>
    <property type="match status" value="1"/>
</dbReference>
<comment type="caution">
    <text evidence="11">The sequence shown here is derived from an EMBL/GenBank/DDBJ whole genome shotgun (WGS) entry which is preliminary data.</text>
</comment>
<comment type="subunit">
    <text evidence="9">The Tat system comprises two distinct complexes: a TatABC complex, containing multiple copies of TatA, TatB and TatC subunits, and a separate TatA complex, containing only TatA subunits. Substrates initially bind to the TatABC complex, which probably triggers association of the separate TatA complex to form the active translocon.</text>
</comment>
<dbReference type="NCBIfam" id="TIGR01411">
    <property type="entry name" value="tatAE"/>
    <property type="match status" value="1"/>
</dbReference>
<evidence type="ECO:0000256" key="1">
    <source>
        <dbReference type="ARBA" id="ARBA00004162"/>
    </source>
</evidence>
<feature type="region of interest" description="Disordered" evidence="10">
    <location>
        <begin position="44"/>
        <end position="84"/>
    </location>
</feature>
<organism evidence="11 12">
    <name type="scientific">Kangiella japonica</name>
    <dbReference type="NCBI Taxonomy" id="647384"/>
    <lineage>
        <taxon>Bacteria</taxon>
        <taxon>Pseudomonadati</taxon>
        <taxon>Pseudomonadota</taxon>
        <taxon>Gammaproteobacteria</taxon>
        <taxon>Kangiellales</taxon>
        <taxon>Kangiellaceae</taxon>
        <taxon>Kangiella</taxon>
    </lineage>
</organism>
<evidence type="ECO:0000313" key="11">
    <source>
        <dbReference type="EMBL" id="GAA0205444.1"/>
    </source>
</evidence>
<evidence type="ECO:0000256" key="4">
    <source>
        <dbReference type="ARBA" id="ARBA00022692"/>
    </source>
</evidence>
<comment type="similarity">
    <text evidence="9">Belongs to the TatA/E family.</text>
</comment>
<evidence type="ECO:0000313" key="12">
    <source>
        <dbReference type="Proteomes" id="UP001501221"/>
    </source>
</evidence>
<evidence type="ECO:0000256" key="7">
    <source>
        <dbReference type="ARBA" id="ARBA00023010"/>
    </source>
</evidence>
<accession>A0ABN0SY29</accession>
<evidence type="ECO:0000256" key="5">
    <source>
        <dbReference type="ARBA" id="ARBA00022927"/>
    </source>
</evidence>
<protein>
    <recommendedName>
        <fullName evidence="9">Sec-independent protein translocase protein TatA</fullName>
    </recommendedName>
</protein>
<evidence type="ECO:0000256" key="9">
    <source>
        <dbReference type="HAMAP-Rule" id="MF_00236"/>
    </source>
</evidence>
<keyword evidence="5 9" id="KW-0653">Protein transport</keyword>
<keyword evidence="7 9" id="KW-0811">Translocation</keyword>
<comment type="subcellular location">
    <subcellularLocation>
        <location evidence="1 9">Cell membrane</location>
        <topology evidence="1 9">Single-pass membrane protein</topology>
    </subcellularLocation>
</comment>
<comment type="function">
    <text evidence="9">Part of the twin-arginine translocation (Tat) system that transports large folded proteins containing a characteristic twin-arginine motif in their signal peptide across membranes. TatA could form the protein-conducting channel of the Tat system.</text>
</comment>
<name>A0ABN0SY29_9GAMM</name>
<dbReference type="EMBL" id="BAAAFM010000003">
    <property type="protein sequence ID" value="GAA0205444.1"/>
    <property type="molecule type" value="Genomic_DNA"/>
</dbReference>
<dbReference type="PANTHER" id="PTHR42982">
    <property type="entry name" value="SEC-INDEPENDENT PROTEIN TRANSLOCASE PROTEIN TATA"/>
    <property type="match status" value="1"/>
</dbReference>
<dbReference type="Pfam" id="PF02416">
    <property type="entry name" value="TatA_B_E"/>
    <property type="match status" value="1"/>
</dbReference>
<evidence type="ECO:0000256" key="6">
    <source>
        <dbReference type="ARBA" id="ARBA00022989"/>
    </source>
</evidence>
<keyword evidence="6 9" id="KW-1133">Transmembrane helix</keyword>
<keyword evidence="2 9" id="KW-0813">Transport</keyword>
<keyword evidence="4 9" id="KW-0812">Transmembrane</keyword>
<evidence type="ECO:0000256" key="2">
    <source>
        <dbReference type="ARBA" id="ARBA00022448"/>
    </source>
</evidence>
<dbReference type="PANTHER" id="PTHR42982:SF1">
    <property type="entry name" value="SEC-INDEPENDENT PROTEIN TRANSLOCASE PROTEIN TATA"/>
    <property type="match status" value="1"/>
</dbReference>
<evidence type="ECO:0000256" key="3">
    <source>
        <dbReference type="ARBA" id="ARBA00022475"/>
    </source>
</evidence>
<dbReference type="Proteomes" id="UP001501221">
    <property type="component" value="Unassembled WGS sequence"/>
</dbReference>
<reference evidence="11 12" key="1">
    <citation type="journal article" date="2019" name="Int. J. Syst. Evol. Microbiol.">
        <title>The Global Catalogue of Microorganisms (GCM) 10K type strain sequencing project: providing services to taxonomists for standard genome sequencing and annotation.</title>
        <authorList>
            <consortium name="The Broad Institute Genomics Platform"/>
            <consortium name="The Broad Institute Genome Sequencing Center for Infectious Disease"/>
            <person name="Wu L."/>
            <person name="Ma J."/>
        </authorList>
    </citation>
    <scope>NUCLEOTIDE SEQUENCE [LARGE SCALE GENOMIC DNA]</scope>
    <source>
        <strain evidence="11 12">JCM 16211</strain>
    </source>
</reference>
<dbReference type="Gene3D" id="1.20.5.3310">
    <property type="match status" value="1"/>
</dbReference>
<keyword evidence="8 9" id="KW-0472">Membrane</keyword>
<keyword evidence="3 9" id="KW-1003">Cell membrane</keyword>
<evidence type="ECO:0000256" key="8">
    <source>
        <dbReference type="ARBA" id="ARBA00023136"/>
    </source>
</evidence>
<gene>
    <name evidence="9" type="primary">tatA</name>
    <name evidence="11" type="ORF">GCM10009123_11120</name>
</gene>
<evidence type="ECO:0000256" key="10">
    <source>
        <dbReference type="SAM" id="MobiDB-lite"/>
    </source>
</evidence>
<dbReference type="InterPro" id="IPR003369">
    <property type="entry name" value="TatA/B/E"/>
</dbReference>
<keyword evidence="12" id="KW-1185">Reference proteome</keyword>
<dbReference type="RefSeq" id="WP_343987789.1">
    <property type="nucleotide sequence ID" value="NZ_BAAAFM010000003.1"/>
</dbReference>